<gene>
    <name evidence="2" type="ORF">SanaruYs_35640</name>
</gene>
<protein>
    <submittedName>
        <fullName evidence="2">Uncharacterized protein</fullName>
    </submittedName>
</protein>
<keyword evidence="3" id="KW-1185">Reference proteome</keyword>
<comment type="caution">
    <text evidence="2">The sequence shown here is derived from an EMBL/GenBank/DDBJ whole genome shotgun (WGS) entry which is preliminary data.</text>
</comment>
<dbReference type="AlphaFoldDB" id="A0A401UEI7"/>
<feature type="transmembrane region" description="Helical" evidence="1">
    <location>
        <begin position="6"/>
        <end position="27"/>
    </location>
</feature>
<dbReference type="EMBL" id="BHXQ01000007">
    <property type="protein sequence ID" value="GCC53321.1"/>
    <property type="molecule type" value="Genomic_DNA"/>
</dbReference>
<accession>A0A401UEI7</accession>
<organism evidence="2 3">
    <name type="scientific">Chryseotalea sanaruensis</name>
    <dbReference type="NCBI Taxonomy" id="2482724"/>
    <lineage>
        <taxon>Bacteria</taxon>
        <taxon>Pseudomonadati</taxon>
        <taxon>Bacteroidota</taxon>
        <taxon>Cytophagia</taxon>
        <taxon>Cytophagales</taxon>
        <taxon>Chryseotaleaceae</taxon>
        <taxon>Chryseotalea</taxon>
    </lineage>
</organism>
<reference evidence="2 3" key="1">
    <citation type="submission" date="2018-11" db="EMBL/GenBank/DDBJ databases">
        <title>Chryseotalea sanarue gen. nov., sp., nov., a member of the family Cytophagaceae, isolated from a brackish lake in Hamamatsu Japan.</title>
        <authorList>
            <person name="Maejima Y."/>
            <person name="Iino T."/>
            <person name="Muraguchi Y."/>
            <person name="Fukuda K."/>
            <person name="Ohkuma M."/>
            <person name="Moriuchi R."/>
            <person name="Dohra H."/>
            <person name="Kimbara K."/>
            <person name="Shintani M."/>
        </authorList>
    </citation>
    <scope>NUCLEOTIDE SEQUENCE [LARGE SCALE GENOMIC DNA]</scope>
    <source>
        <strain evidence="2 3">Ys</strain>
    </source>
</reference>
<dbReference type="Proteomes" id="UP000288227">
    <property type="component" value="Unassembled WGS sequence"/>
</dbReference>
<dbReference type="RefSeq" id="WP_127123970.1">
    <property type="nucleotide sequence ID" value="NZ_BHXQ01000007.1"/>
</dbReference>
<keyword evidence="1" id="KW-0472">Membrane</keyword>
<name>A0A401UEI7_9BACT</name>
<keyword evidence="1" id="KW-1133">Transmembrane helix</keyword>
<keyword evidence="1" id="KW-0812">Transmembrane</keyword>
<evidence type="ECO:0000313" key="2">
    <source>
        <dbReference type="EMBL" id="GCC53321.1"/>
    </source>
</evidence>
<feature type="transmembrane region" description="Helical" evidence="1">
    <location>
        <begin position="74"/>
        <end position="94"/>
    </location>
</feature>
<feature type="transmembrane region" description="Helical" evidence="1">
    <location>
        <begin position="39"/>
        <end position="62"/>
    </location>
</feature>
<evidence type="ECO:0000256" key="1">
    <source>
        <dbReference type="SAM" id="Phobius"/>
    </source>
</evidence>
<evidence type="ECO:0000313" key="3">
    <source>
        <dbReference type="Proteomes" id="UP000288227"/>
    </source>
</evidence>
<sequence length="261" mass="29815">MRVYRYILGVLTIIFVAIGLSVVVYGISKSHLSSDTIPFAAGLLFIIYIVLQYLFLIKFGFYKENNAEQYNKKITIGVPVLIVMFLMAFIALEYQRDITSDKRNKPKVEPISGDRFTDFLDVFDYPQEIPRQLAVRYLQVGDEILESNTLWSVDDLIFSDVVTGIIYKTINAQGDEKVTFATFNGVGKLIDKIVIGYNNPSTNGKRACSYEFDSRQFIVLKHKEIRKDGTKKEIIKEVKTETYLVDENTGIISQELLSEKN</sequence>
<proteinExistence type="predicted"/>